<dbReference type="PANTHER" id="PTHR22605">
    <property type="entry name" value="RZ-TYPE DOMAIN-CONTAINING PROTEIN"/>
    <property type="match status" value="1"/>
</dbReference>
<reference evidence="1 2" key="1">
    <citation type="submission" date="2020-03" db="EMBL/GenBank/DDBJ databases">
        <title>Dissostichus mawsoni Genome sequencing and assembly.</title>
        <authorList>
            <person name="Park H."/>
        </authorList>
    </citation>
    <scope>NUCLEOTIDE SEQUENCE [LARGE SCALE GENOMIC DNA]</scope>
    <source>
        <strain evidence="1">DM0001</strain>
        <tissue evidence="1">Muscle</tissue>
    </source>
</reference>
<dbReference type="GO" id="GO:0005730">
    <property type="term" value="C:nucleolus"/>
    <property type="evidence" value="ECO:0007669"/>
    <property type="project" value="TreeGrafter"/>
</dbReference>
<evidence type="ECO:0000313" key="2">
    <source>
        <dbReference type="Proteomes" id="UP000518266"/>
    </source>
</evidence>
<dbReference type="AlphaFoldDB" id="A0A7J5YXS0"/>
<dbReference type="InterPro" id="IPR031248">
    <property type="entry name" value="RNF213"/>
</dbReference>
<comment type="caution">
    <text evidence="1">The sequence shown here is derived from an EMBL/GenBank/DDBJ whole genome shotgun (WGS) entry which is preliminary data.</text>
</comment>
<sequence>MPCVSSFHSLTFSHACVYAAPELDVNLCQEEVTTESSGEFLTPCRHGRGSCLRTLEPLKGSVSSAMKTVLRSYTDVCDAVNVVDIGLRFLGKAGGDPQGQLLTYLTDSLQMEKQISSTVAKALGESKLEHSISTWQLLTSWKSELMLSRKQDPFQKLPTKFQKKLSEDERKGLKVFLAATDVETFCLELHEILLLKINHDVPDEGYQAHWE</sequence>
<proteinExistence type="predicted"/>
<keyword evidence="2" id="KW-1185">Reference proteome</keyword>
<gene>
    <name evidence="1" type="ORF">F7725_014701</name>
</gene>
<dbReference type="GO" id="GO:0005829">
    <property type="term" value="C:cytosol"/>
    <property type="evidence" value="ECO:0007669"/>
    <property type="project" value="TreeGrafter"/>
</dbReference>
<dbReference type="Proteomes" id="UP000518266">
    <property type="component" value="Unassembled WGS sequence"/>
</dbReference>
<organism evidence="1 2">
    <name type="scientific">Dissostichus mawsoni</name>
    <name type="common">Antarctic cod</name>
    <dbReference type="NCBI Taxonomy" id="36200"/>
    <lineage>
        <taxon>Eukaryota</taxon>
        <taxon>Metazoa</taxon>
        <taxon>Chordata</taxon>
        <taxon>Craniata</taxon>
        <taxon>Vertebrata</taxon>
        <taxon>Euteleostomi</taxon>
        <taxon>Actinopterygii</taxon>
        <taxon>Neopterygii</taxon>
        <taxon>Teleostei</taxon>
        <taxon>Neoteleostei</taxon>
        <taxon>Acanthomorphata</taxon>
        <taxon>Eupercaria</taxon>
        <taxon>Perciformes</taxon>
        <taxon>Notothenioidei</taxon>
        <taxon>Nototheniidae</taxon>
        <taxon>Dissostichus</taxon>
    </lineage>
</organism>
<evidence type="ECO:0000313" key="1">
    <source>
        <dbReference type="EMBL" id="KAF3854013.1"/>
    </source>
</evidence>
<dbReference type="OrthoDB" id="2423195at2759"/>
<dbReference type="PANTHER" id="PTHR22605:SF21">
    <property type="entry name" value="E3 UBIQUITIN-PROTEIN LIGASE RNF213-BETA"/>
    <property type="match status" value="1"/>
</dbReference>
<accession>A0A7J5YXS0</accession>
<protein>
    <submittedName>
        <fullName evidence="1">Uncharacterized protein</fullName>
    </submittedName>
</protein>
<dbReference type="GO" id="GO:2000051">
    <property type="term" value="P:negative regulation of non-canonical Wnt signaling pathway"/>
    <property type="evidence" value="ECO:0007669"/>
    <property type="project" value="TreeGrafter"/>
</dbReference>
<name>A0A7J5YXS0_DISMA</name>
<dbReference type="GO" id="GO:0016020">
    <property type="term" value="C:membrane"/>
    <property type="evidence" value="ECO:0007669"/>
    <property type="project" value="TreeGrafter"/>
</dbReference>
<dbReference type="EMBL" id="JAAKFY010000008">
    <property type="protein sequence ID" value="KAF3854013.1"/>
    <property type="molecule type" value="Genomic_DNA"/>
</dbReference>
<dbReference type="GO" id="GO:0002040">
    <property type="term" value="P:sprouting angiogenesis"/>
    <property type="evidence" value="ECO:0007669"/>
    <property type="project" value="TreeGrafter"/>
</dbReference>
<dbReference type="GO" id="GO:0006511">
    <property type="term" value="P:ubiquitin-dependent protein catabolic process"/>
    <property type="evidence" value="ECO:0007669"/>
    <property type="project" value="TreeGrafter"/>
</dbReference>
<dbReference type="GO" id="GO:0016887">
    <property type="term" value="F:ATP hydrolysis activity"/>
    <property type="evidence" value="ECO:0007669"/>
    <property type="project" value="InterPro"/>
</dbReference>
<dbReference type="GO" id="GO:0004842">
    <property type="term" value="F:ubiquitin-protein transferase activity"/>
    <property type="evidence" value="ECO:0007669"/>
    <property type="project" value="InterPro"/>
</dbReference>